<evidence type="ECO:0000313" key="1">
    <source>
        <dbReference type="EnsemblMetazoa" id="CLYHEMP011886.1"/>
    </source>
</evidence>
<reference evidence="1" key="1">
    <citation type="submission" date="2021-01" db="UniProtKB">
        <authorList>
            <consortium name="EnsemblMetazoa"/>
        </authorList>
    </citation>
    <scope>IDENTIFICATION</scope>
</reference>
<accession>A0A7M5V907</accession>
<dbReference type="Proteomes" id="UP000594262">
    <property type="component" value="Unplaced"/>
</dbReference>
<protein>
    <submittedName>
        <fullName evidence="1">Uncharacterized protein</fullName>
    </submittedName>
</protein>
<sequence>MLDKQTNKQYKRVDALFYWKEMDIRVNKIRVSQDNNIKETLNNIIREAFKTASIKINQKLMVKKLKAINTSKSRPNSISTTSRKSSSTACEYPKSLGLNRLKNRLINPEEIDLISIQFVNSVTSRKGTLYEIEIALFDNTDDSFRLFTEGIKEFSKFVKC</sequence>
<dbReference type="AlphaFoldDB" id="A0A7M5V907"/>
<name>A0A7M5V907_9CNID</name>
<proteinExistence type="predicted"/>
<dbReference type="EnsemblMetazoa" id="CLYHEMT011886.1">
    <property type="protein sequence ID" value="CLYHEMP011886.1"/>
    <property type="gene ID" value="CLYHEMG011886"/>
</dbReference>
<evidence type="ECO:0000313" key="2">
    <source>
        <dbReference type="Proteomes" id="UP000594262"/>
    </source>
</evidence>
<keyword evidence="2" id="KW-1185">Reference proteome</keyword>
<organism evidence="1 2">
    <name type="scientific">Clytia hemisphaerica</name>
    <dbReference type="NCBI Taxonomy" id="252671"/>
    <lineage>
        <taxon>Eukaryota</taxon>
        <taxon>Metazoa</taxon>
        <taxon>Cnidaria</taxon>
        <taxon>Hydrozoa</taxon>
        <taxon>Hydroidolina</taxon>
        <taxon>Leptothecata</taxon>
        <taxon>Obeliida</taxon>
        <taxon>Clytiidae</taxon>
        <taxon>Clytia</taxon>
    </lineage>
</organism>